<keyword evidence="3" id="KW-1185">Reference proteome</keyword>
<protein>
    <submittedName>
        <fullName evidence="2">NERD domain-containing protein</fullName>
    </submittedName>
</protein>
<name>A0ABV8WV46_9BACI</name>
<dbReference type="PROSITE" id="PS50965">
    <property type="entry name" value="NERD"/>
    <property type="match status" value="1"/>
</dbReference>
<accession>A0ABV8WV46</accession>
<dbReference type="EMBL" id="JBHSDT010000004">
    <property type="protein sequence ID" value="MFC4402824.1"/>
    <property type="molecule type" value="Genomic_DNA"/>
</dbReference>
<evidence type="ECO:0000313" key="2">
    <source>
        <dbReference type="EMBL" id="MFC4402824.1"/>
    </source>
</evidence>
<evidence type="ECO:0000259" key="1">
    <source>
        <dbReference type="PROSITE" id="PS50965"/>
    </source>
</evidence>
<evidence type="ECO:0000313" key="3">
    <source>
        <dbReference type="Proteomes" id="UP001595882"/>
    </source>
</evidence>
<comment type="caution">
    <text evidence="2">The sequence shown here is derived from an EMBL/GenBank/DDBJ whole genome shotgun (WGS) entry which is preliminary data.</text>
</comment>
<dbReference type="RefSeq" id="WP_390250776.1">
    <property type="nucleotide sequence ID" value="NZ_JBHSDT010000004.1"/>
</dbReference>
<dbReference type="Proteomes" id="UP001595882">
    <property type="component" value="Unassembled WGS sequence"/>
</dbReference>
<dbReference type="InterPro" id="IPR011528">
    <property type="entry name" value="NERD"/>
</dbReference>
<reference evidence="3" key="1">
    <citation type="journal article" date="2019" name="Int. J. Syst. Evol. Microbiol.">
        <title>The Global Catalogue of Microorganisms (GCM) 10K type strain sequencing project: providing services to taxonomists for standard genome sequencing and annotation.</title>
        <authorList>
            <consortium name="The Broad Institute Genomics Platform"/>
            <consortium name="The Broad Institute Genome Sequencing Center for Infectious Disease"/>
            <person name="Wu L."/>
            <person name="Ma J."/>
        </authorList>
    </citation>
    <scope>NUCLEOTIDE SEQUENCE [LARGE SCALE GENOMIC DNA]</scope>
    <source>
        <strain evidence="3">CCUG 37865</strain>
    </source>
</reference>
<dbReference type="Pfam" id="PF08378">
    <property type="entry name" value="NERD"/>
    <property type="match status" value="1"/>
</dbReference>
<proteinExistence type="predicted"/>
<gene>
    <name evidence="2" type="ORF">ACFOY7_07030</name>
</gene>
<feature type="domain" description="NERD" evidence="1">
    <location>
        <begin position="35"/>
        <end position="150"/>
    </location>
</feature>
<sequence length="316" mass="37190">MIPVKQLQYEALLAHLPKAHPLYSRIYDHYGLFEAGNYGENSIDYYVDVAGLDDFHLLKGLRMRDRQNFQIDRLIVTNRFILLLEIKNITGSLYFDHQAHQLFRETDESKDVFPDPLLQVNIQAAQLRRILLKHRFRLPPIITACVFVHPKARLLLHDYPDHSQILTSMALPSYLQKITKQFSPVLSIEEMERIIEFLKSNHEEATIDILEKYQILWEDLMKGVYCPSCLQYTMIRKRRRWECNRCGVRSSDAHLAHLFELALLTGNRITNQLAREFLQVDSADMMKKLLAKEPFIKIGRTKGAYYQHSDLMDRMR</sequence>
<organism evidence="2 3">
    <name type="scientific">Gracilibacillus xinjiangensis</name>
    <dbReference type="NCBI Taxonomy" id="1193282"/>
    <lineage>
        <taxon>Bacteria</taxon>
        <taxon>Bacillati</taxon>
        <taxon>Bacillota</taxon>
        <taxon>Bacilli</taxon>
        <taxon>Bacillales</taxon>
        <taxon>Bacillaceae</taxon>
        <taxon>Gracilibacillus</taxon>
    </lineage>
</organism>